<feature type="signal peptide" evidence="2">
    <location>
        <begin position="1"/>
        <end position="23"/>
    </location>
</feature>
<reference evidence="3 4" key="1">
    <citation type="submission" date="2015-07" db="EMBL/GenBank/DDBJ databases">
        <title>The genome of Habropoda laboriosa.</title>
        <authorList>
            <person name="Pan H."/>
            <person name="Kapheim K."/>
        </authorList>
    </citation>
    <scope>NUCLEOTIDE SEQUENCE [LARGE SCALE GENOMIC DNA]</scope>
    <source>
        <strain evidence="3">0110345459</strain>
    </source>
</reference>
<name>A0A0L7QMV3_9HYME</name>
<keyword evidence="1" id="KW-0472">Membrane</keyword>
<organism evidence="3 4">
    <name type="scientific">Habropoda laboriosa</name>
    <dbReference type="NCBI Taxonomy" id="597456"/>
    <lineage>
        <taxon>Eukaryota</taxon>
        <taxon>Metazoa</taxon>
        <taxon>Ecdysozoa</taxon>
        <taxon>Arthropoda</taxon>
        <taxon>Hexapoda</taxon>
        <taxon>Insecta</taxon>
        <taxon>Pterygota</taxon>
        <taxon>Neoptera</taxon>
        <taxon>Endopterygota</taxon>
        <taxon>Hymenoptera</taxon>
        <taxon>Apocrita</taxon>
        <taxon>Aculeata</taxon>
        <taxon>Apoidea</taxon>
        <taxon>Anthophila</taxon>
        <taxon>Apidae</taxon>
        <taxon>Habropoda</taxon>
    </lineage>
</organism>
<keyword evidence="4" id="KW-1185">Reference proteome</keyword>
<keyword evidence="1" id="KW-0812">Transmembrane</keyword>
<evidence type="ECO:0000313" key="4">
    <source>
        <dbReference type="Proteomes" id="UP000053825"/>
    </source>
</evidence>
<feature type="chain" id="PRO_5005574667" evidence="2">
    <location>
        <begin position="24"/>
        <end position="78"/>
    </location>
</feature>
<dbReference type="EMBL" id="KQ414868">
    <property type="protein sequence ID" value="KOC59950.1"/>
    <property type="molecule type" value="Genomic_DNA"/>
</dbReference>
<feature type="transmembrane region" description="Helical" evidence="1">
    <location>
        <begin position="47"/>
        <end position="68"/>
    </location>
</feature>
<evidence type="ECO:0000256" key="2">
    <source>
        <dbReference type="SAM" id="SignalP"/>
    </source>
</evidence>
<protein>
    <submittedName>
        <fullName evidence="3">Uncharacterized protein</fullName>
    </submittedName>
</protein>
<keyword evidence="1" id="KW-1133">Transmembrane helix</keyword>
<proteinExistence type="predicted"/>
<evidence type="ECO:0000313" key="3">
    <source>
        <dbReference type="EMBL" id="KOC59950.1"/>
    </source>
</evidence>
<evidence type="ECO:0000256" key="1">
    <source>
        <dbReference type="SAM" id="Phobius"/>
    </source>
</evidence>
<keyword evidence="2" id="KW-0732">Signal</keyword>
<dbReference type="AlphaFoldDB" id="A0A0L7QMV3"/>
<gene>
    <name evidence="3" type="ORF">WH47_09131</name>
</gene>
<accession>A0A0L7QMV3</accession>
<sequence length="78" mass="8065">MNKVVFVLLSAAICFATLASVEAIETVTDLNSTTSPYDLPAVLSQLFAPLLAGPVTALTLAQIFTAALQSVIDSGLLI</sequence>
<dbReference type="Proteomes" id="UP000053825">
    <property type="component" value="Unassembled WGS sequence"/>
</dbReference>